<evidence type="ECO:0008006" key="4">
    <source>
        <dbReference type="Google" id="ProtNLM"/>
    </source>
</evidence>
<feature type="region of interest" description="Disordered" evidence="1">
    <location>
        <begin position="282"/>
        <end position="303"/>
    </location>
</feature>
<gene>
    <name evidence="2" type="ORF">PPG34_17315</name>
</gene>
<dbReference type="RefSeq" id="WP_313834699.1">
    <property type="nucleotide sequence ID" value="NZ_JAQOUE010000002.1"/>
</dbReference>
<organism evidence="2 3">
    <name type="scientific">Candidatus Nitronereus thalassa</name>
    <dbReference type="NCBI Taxonomy" id="3020898"/>
    <lineage>
        <taxon>Bacteria</taxon>
        <taxon>Pseudomonadati</taxon>
        <taxon>Nitrospirota</taxon>
        <taxon>Nitrospiria</taxon>
        <taxon>Nitrospirales</taxon>
        <taxon>Nitrospiraceae</taxon>
        <taxon>Candidatus Nitronereus</taxon>
    </lineage>
</organism>
<comment type="caution">
    <text evidence="2">The sequence shown here is derived from an EMBL/GenBank/DDBJ whole genome shotgun (WGS) entry which is preliminary data.</text>
</comment>
<protein>
    <recommendedName>
        <fullName evidence="4">Amidohydrolase-related domain-containing protein</fullName>
    </recommendedName>
</protein>
<sequence>MRQNSQATPMNESRTFVDAQVHIHACFPLHKFFDAACVNFAAQAYEHDLTQFGGVLLLVESQGNDWFSWLTKMADEGEAIRNGSWEAWTIHRTKEQCSLILRSSRGDDLVVIAGRQIITKGQVIVSALLTETVFPDGGKLATTVDAIRKSGGLPMVLWGASKWSGEQGKKLSEFLQSQKPEEIFLGDHGSRHTFLPYPEPFLQAEQQGIRILPGSDPLPLRADYVRPGSAGFSIAAELCQDTPAEDLKRFLQDSTVKTIPYYAPETLLRFTKNFLARRKFENEGRAQHAATRSRQYQPVRARS</sequence>
<reference evidence="2 3" key="1">
    <citation type="journal article" date="2023" name="ISME J.">
        <title>Cultivation and genomic characterization of novel and ubiquitous marine nitrite-oxidizing bacteria from the Nitrospirales.</title>
        <authorList>
            <person name="Mueller A.J."/>
            <person name="Daebeler A."/>
            <person name="Herbold C.W."/>
            <person name="Kirkegaard R.H."/>
            <person name="Daims H."/>
        </authorList>
    </citation>
    <scope>NUCLEOTIDE SEQUENCE [LARGE SCALE GENOMIC DNA]</scope>
    <source>
        <strain evidence="2 3">EB</strain>
    </source>
</reference>
<keyword evidence="3" id="KW-1185">Reference proteome</keyword>
<dbReference type="Proteomes" id="UP001250932">
    <property type="component" value="Unassembled WGS sequence"/>
</dbReference>
<dbReference type="EMBL" id="JAQOUE010000002">
    <property type="protein sequence ID" value="MDT7044113.1"/>
    <property type="molecule type" value="Genomic_DNA"/>
</dbReference>
<name>A0ABU3KCT5_9BACT</name>
<evidence type="ECO:0000313" key="3">
    <source>
        <dbReference type="Proteomes" id="UP001250932"/>
    </source>
</evidence>
<evidence type="ECO:0000256" key="1">
    <source>
        <dbReference type="SAM" id="MobiDB-lite"/>
    </source>
</evidence>
<accession>A0ABU3KCT5</accession>
<proteinExistence type="predicted"/>
<evidence type="ECO:0000313" key="2">
    <source>
        <dbReference type="EMBL" id="MDT7044113.1"/>
    </source>
</evidence>